<keyword evidence="4" id="KW-1185">Reference proteome</keyword>
<dbReference type="GeneID" id="82551067"/>
<proteinExistence type="predicted"/>
<evidence type="ECO:0000259" key="2">
    <source>
        <dbReference type="PROSITE" id="PS51186"/>
    </source>
</evidence>
<dbReference type="InterPro" id="IPR050769">
    <property type="entry name" value="NAT_camello-type"/>
</dbReference>
<dbReference type="Pfam" id="PF13508">
    <property type="entry name" value="Acetyltransf_7"/>
    <property type="match status" value="1"/>
</dbReference>
<dbReference type="RefSeq" id="WP_038633226.1">
    <property type="nucleotide sequence ID" value="NZ_CABHXM010000012.1"/>
</dbReference>
<gene>
    <name evidence="3" type="ORF">CH54_559</name>
</gene>
<sequence>MAQIKAYIYVAKWEGRIVGCAILVLHGDSAPEVKRIFVTPDCRGHGIASLLITALFDKANTLKTKEIYLETGVFQPEAICLYQRLGFELTTQLGHYAYDPLSIFMVKKLYPNQ</sequence>
<dbReference type="EMBL" id="CP009997">
    <property type="protein sequence ID" value="AJJ34292.1"/>
    <property type="molecule type" value="Genomic_DNA"/>
</dbReference>
<dbReference type="InterPro" id="IPR016181">
    <property type="entry name" value="Acyl_CoA_acyltransferase"/>
</dbReference>
<dbReference type="SUPFAM" id="SSF55729">
    <property type="entry name" value="Acyl-CoA N-acyltransferases (Nat)"/>
    <property type="match status" value="1"/>
</dbReference>
<organism evidence="3 4">
    <name type="scientific">Yersinia rochesterensis</name>
    <dbReference type="NCBI Taxonomy" id="1604335"/>
    <lineage>
        <taxon>Bacteria</taxon>
        <taxon>Pseudomonadati</taxon>
        <taxon>Pseudomonadota</taxon>
        <taxon>Gammaproteobacteria</taxon>
        <taxon>Enterobacterales</taxon>
        <taxon>Yersiniaceae</taxon>
        <taxon>Yersinia</taxon>
    </lineage>
</organism>
<protein>
    <submittedName>
        <fullName evidence="3">Acetyltransferase domain protein</fullName>
    </submittedName>
</protein>
<dbReference type="CDD" id="cd04301">
    <property type="entry name" value="NAT_SF"/>
    <property type="match status" value="1"/>
</dbReference>
<reference evidence="3 4" key="1">
    <citation type="journal article" date="2015" name="Genome Announc.">
        <title>Thirty-Two Complete Genome Assemblies of Nine Yersinia Species, Including Y. pestis, Y. pseudotuberculosis, and Y. enterocolitica.</title>
        <authorList>
            <person name="Johnson S.L."/>
            <person name="Daligault H.E."/>
            <person name="Davenport K.W."/>
            <person name="Jaissle J."/>
            <person name="Frey K.G."/>
            <person name="Ladner J.T."/>
            <person name="Broomall S.M."/>
            <person name="Bishop-Lilly K.A."/>
            <person name="Bruce D.C."/>
            <person name="Coyne S.R."/>
            <person name="Gibbons H.S."/>
            <person name="Lo C.C."/>
            <person name="Munk A.C."/>
            <person name="Rosenzweig C.N."/>
            <person name="Koroleva G.I."/>
            <person name="Palacios G.F."/>
            <person name="Redden C.L."/>
            <person name="Xu Y."/>
            <person name="Minogue T.D."/>
            <person name="Chain P.S."/>
        </authorList>
    </citation>
    <scope>NUCLEOTIDE SEQUENCE [LARGE SCALE GENOMIC DNA]</scope>
    <source>
        <strain evidence="3 4">Y231</strain>
    </source>
</reference>
<evidence type="ECO:0000313" key="4">
    <source>
        <dbReference type="Proteomes" id="UP000031883"/>
    </source>
</evidence>
<dbReference type="PANTHER" id="PTHR13947:SF37">
    <property type="entry name" value="LD18367P"/>
    <property type="match status" value="1"/>
</dbReference>
<keyword evidence="1" id="KW-0808">Transferase</keyword>
<dbReference type="Proteomes" id="UP000031883">
    <property type="component" value="Chromosome"/>
</dbReference>
<dbReference type="PROSITE" id="PS51186">
    <property type="entry name" value="GNAT"/>
    <property type="match status" value="1"/>
</dbReference>
<accession>A0ABM5SIT9</accession>
<evidence type="ECO:0000256" key="1">
    <source>
        <dbReference type="ARBA" id="ARBA00022679"/>
    </source>
</evidence>
<dbReference type="InterPro" id="IPR000182">
    <property type="entry name" value="GNAT_dom"/>
</dbReference>
<dbReference type="Gene3D" id="3.40.630.30">
    <property type="match status" value="1"/>
</dbReference>
<dbReference type="PANTHER" id="PTHR13947">
    <property type="entry name" value="GNAT FAMILY N-ACETYLTRANSFERASE"/>
    <property type="match status" value="1"/>
</dbReference>
<evidence type="ECO:0000313" key="3">
    <source>
        <dbReference type="EMBL" id="AJJ34292.1"/>
    </source>
</evidence>
<name>A0ABM5SIT9_9GAMM</name>
<feature type="domain" description="N-acetyltransferase" evidence="2">
    <location>
        <begin position="1"/>
        <end position="110"/>
    </location>
</feature>